<dbReference type="EMBL" id="FN658114">
    <property type="protein sequence ID" value="CBY43335.1"/>
    <property type="molecule type" value="Genomic_DNA"/>
</dbReference>
<feature type="non-terminal residue" evidence="2">
    <location>
        <position position="1"/>
    </location>
</feature>
<reference evidence="2" key="1">
    <citation type="journal article" date="2010" name="Science">
        <title>Plasticity of animal genome architecture unmasked by rapid evolution of a pelagic tunicate.</title>
        <authorList>
            <person name="Denoeud F."/>
            <person name="Henriet S."/>
            <person name="Mungpakdee S."/>
            <person name="Aury J.M."/>
            <person name="Da Silva C."/>
            <person name="Brinkmann H."/>
            <person name="Mikhaleva J."/>
            <person name="Olsen L.C."/>
            <person name="Jubin C."/>
            <person name="Canestro C."/>
            <person name="Bouquet J.M."/>
            <person name="Danks G."/>
            <person name="Poulain J."/>
            <person name="Campsteijn C."/>
            <person name="Adamski M."/>
            <person name="Cross I."/>
            <person name="Yadetie F."/>
            <person name="Muffato M."/>
            <person name="Louis A."/>
            <person name="Butcher S."/>
            <person name="Tsagkogeorga G."/>
            <person name="Konrad A."/>
            <person name="Singh S."/>
            <person name="Jensen M.F."/>
            <person name="Cong E.H."/>
            <person name="Eikeseth-Otteraa H."/>
            <person name="Noel B."/>
            <person name="Anthouard V."/>
            <person name="Porcel B.M."/>
            <person name="Kachouri-Lafond R."/>
            <person name="Nishino A."/>
            <person name="Ugolini M."/>
            <person name="Chourrout P."/>
            <person name="Nishida H."/>
            <person name="Aasland R."/>
            <person name="Huzurbazar S."/>
            <person name="Westhof E."/>
            <person name="Delsuc F."/>
            <person name="Lehrach H."/>
            <person name="Reinhardt R."/>
            <person name="Weissenbach J."/>
            <person name="Roy S.W."/>
            <person name="Artiguenave F."/>
            <person name="Postlethwait J.H."/>
            <person name="Manak J.R."/>
            <person name="Thompson E.M."/>
            <person name="Jaillon O."/>
            <person name="Du Pasquier L."/>
            <person name="Boudinot P."/>
            <person name="Liberles D.A."/>
            <person name="Volff J.N."/>
            <person name="Philippe H."/>
            <person name="Lenhard B."/>
            <person name="Roest Crollius H."/>
            <person name="Wincker P."/>
            <person name="Chourrout D."/>
        </authorList>
    </citation>
    <scope>NUCLEOTIDE SEQUENCE [LARGE SCALE GENOMIC DNA]</scope>
</reference>
<dbReference type="AlphaFoldDB" id="E4Z6K7"/>
<protein>
    <submittedName>
        <fullName evidence="2">Uncharacterized protein</fullName>
    </submittedName>
</protein>
<evidence type="ECO:0000256" key="1">
    <source>
        <dbReference type="SAM" id="MobiDB-lite"/>
    </source>
</evidence>
<organism evidence="2">
    <name type="scientific">Oikopleura dioica</name>
    <name type="common">Tunicate</name>
    <dbReference type="NCBI Taxonomy" id="34765"/>
    <lineage>
        <taxon>Eukaryota</taxon>
        <taxon>Metazoa</taxon>
        <taxon>Chordata</taxon>
        <taxon>Tunicata</taxon>
        <taxon>Appendicularia</taxon>
        <taxon>Copelata</taxon>
        <taxon>Oikopleuridae</taxon>
        <taxon>Oikopleura</taxon>
    </lineage>
</organism>
<proteinExistence type="predicted"/>
<name>E4Z6K7_OIKDI</name>
<dbReference type="Proteomes" id="UP000011014">
    <property type="component" value="Unassembled WGS sequence"/>
</dbReference>
<gene>
    <name evidence="2" type="ORF">GSOID_T00027921001</name>
</gene>
<accession>E4Z6K7</accession>
<feature type="region of interest" description="Disordered" evidence="1">
    <location>
        <begin position="48"/>
        <end position="71"/>
    </location>
</feature>
<sequence>AEIFAAEIVGSDGNDVRAGALELPQAVMTSLRVRIGALELAGDLNFGREGSTNQRQLKSPERQSEYTLLNS</sequence>
<evidence type="ECO:0000313" key="2">
    <source>
        <dbReference type="EMBL" id="CBY43335.1"/>
    </source>
</evidence>